<evidence type="ECO:0000256" key="1">
    <source>
        <dbReference type="ARBA" id="ARBA00004141"/>
    </source>
</evidence>
<evidence type="ECO:0000313" key="6">
    <source>
        <dbReference type="EMBL" id="OGD86314.1"/>
    </source>
</evidence>
<gene>
    <name evidence="6" type="ORF">A2Z23_00130</name>
</gene>
<dbReference type="GO" id="GO:0016765">
    <property type="term" value="F:transferase activity, transferring alkyl or aryl (other than methyl) groups"/>
    <property type="evidence" value="ECO:0007669"/>
    <property type="project" value="InterPro"/>
</dbReference>
<evidence type="ECO:0008006" key="8">
    <source>
        <dbReference type="Google" id="ProtNLM"/>
    </source>
</evidence>
<evidence type="ECO:0000256" key="2">
    <source>
        <dbReference type="ARBA" id="ARBA00022692"/>
    </source>
</evidence>
<reference evidence="6 7" key="1">
    <citation type="journal article" date="2016" name="Nat. Commun.">
        <title>Thousands of microbial genomes shed light on interconnected biogeochemical processes in an aquifer system.</title>
        <authorList>
            <person name="Anantharaman K."/>
            <person name="Brown C.T."/>
            <person name="Hug L.A."/>
            <person name="Sharon I."/>
            <person name="Castelle C.J."/>
            <person name="Probst A.J."/>
            <person name="Thomas B.C."/>
            <person name="Singh A."/>
            <person name="Wilkins M.J."/>
            <person name="Karaoz U."/>
            <person name="Brodie E.L."/>
            <person name="Williams K.H."/>
            <person name="Hubbard S.S."/>
            <person name="Banfield J.F."/>
        </authorList>
    </citation>
    <scope>NUCLEOTIDE SEQUENCE [LARGE SCALE GENOMIC DNA]</scope>
</reference>
<protein>
    <recommendedName>
        <fullName evidence="8">Phosphoribose diphosphate--decaprenyl-phosphate phosphoribosyltransferase</fullName>
    </recommendedName>
</protein>
<name>A0A1F5G3C8_9BACT</name>
<evidence type="ECO:0000256" key="3">
    <source>
        <dbReference type="ARBA" id="ARBA00022989"/>
    </source>
</evidence>
<dbReference type="Gene3D" id="1.10.357.140">
    <property type="entry name" value="UbiA prenyltransferase"/>
    <property type="match status" value="1"/>
</dbReference>
<feature type="transmembrane region" description="Helical" evidence="5">
    <location>
        <begin position="91"/>
        <end position="113"/>
    </location>
</feature>
<evidence type="ECO:0000313" key="7">
    <source>
        <dbReference type="Proteomes" id="UP000176628"/>
    </source>
</evidence>
<dbReference type="InterPro" id="IPR044878">
    <property type="entry name" value="UbiA_sf"/>
</dbReference>
<feature type="transmembrane region" description="Helical" evidence="5">
    <location>
        <begin position="162"/>
        <end position="184"/>
    </location>
</feature>
<keyword evidence="2 5" id="KW-0812">Transmembrane</keyword>
<dbReference type="CDD" id="cd13963">
    <property type="entry name" value="PT_UbiA_2"/>
    <property type="match status" value="1"/>
</dbReference>
<feature type="transmembrane region" description="Helical" evidence="5">
    <location>
        <begin position="249"/>
        <end position="272"/>
    </location>
</feature>
<feature type="transmembrane region" description="Helical" evidence="5">
    <location>
        <begin position="119"/>
        <end position="135"/>
    </location>
</feature>
<dbReference type="InterPro" id="IPR000537">
    <property type="entry name" value="UbiA_prenyltransferase"/>
</dbReference>
<proteinExistence type="predicted"/>
<feature type="transmembrane region" description="Helical" evidence="5">
    <location>
        <begin position="46"/>
        <end position="79"/>
    </location>
</feature>
<evidence type="ECO:0000256" key="5">
    <source>
        <dbReference type="SAM" id="Phobius"/>
    </source>
</evidence>
<comment type="caution">
    <text evidence="6">The sequence shown here is derived from an EMBL/GenBank/DDBJ whole genome shotgun (WGS) entry which is preliminary data.</text>
</comment>
<dbReference type="AlphaFoldDB" id="A0A1F5G3C8"/>
<dbReference type="Proteomes" id="UP000176628">
    <property type="component" value="Unassembled WGS sequence"/>
</dbReference>
<organism evidence="6 7">
    <name type="scientific">Candidatus Curtissbacteria bacterium RBG_16_39_7</name>
    <dbReference type="NCBI Taxonomy" id="1797707"/>
    <lineage>
        <taxon>Bacteria</taxon>
        <taxon>Candidatus Curtissiibacteriota</taxon>
    </lineage>
</organism>
<dbReference type="Pfam" id="PF01040">
    <property type="entry name" value="UbiA"/>
    <property type="match status" value="1"/>
</dbReference>
<dbReference type="EMBL" id="MFAV01000020">
    <property type="protein sequence ID" value="OGD86314.1"/>
    <property type="molecule type" value="Genomic_DNA"/>
</dbReference>
<comment type="subcellular location">
    <subcellularLocation>
        <location evidence="1">Membrane</location>
        <topology evidence="1">Multi-pass membrane protein</topology>
    </subcellularLocation>
</comment>
<keyword evidence="3 5" id="KW-1133">Transmembrane helix</keyword>
<sequence length="277" mass="30931">MGALIVFAGLGTASYLLNDVIDAPNDKLPPTKKQRLVASGRLSPKYALAISFFLFFVFLAFAFWFSPFLFAIVFLFSLLQFLYSPFLKNIILLDVLTVAAGYILRVYAGAVIIDAHVTVWFLLAVVSLSLLLAIGKRRSERTLLLAQAPAHRKTLLHYPESLLDSLVIMFATATFITYTLFTFLEPLPPPSPTVLIFLGEQLPRTFVATKFLMITIIPVLYGIMRYLYLIYEKKEGESPEEILVSDGPLFTSVLLWLILVLTVVYGPGSAFFSQLQG</sequence>
<feature type="transmembrane region" description="Helical" evidence="5">
    <location>
        <begin position="204"/>
        <end position="228"/>
    </location>
</feature>
<dbReference type="GO" id="GO:0016020">
    <property type="term" value="C:membrane"/>
    <property type="evidence" value="ECO:0007669"/>
    <property type="project" value="UniProtKB-SubCell"/>
</dbReference>
<evidence type="ECO:0000256" key="4">
    <source>
        <dbReference type="ARBA" id="ARBA00023136"/>
    </source>
</evidence>
<accession>A0A1F5G3C8</accession>
<keyword evidence="4 5" id="KW-0472">Membrane</keyword>